<proteinExistence type="predicted"/>
<accession>A0A2P2QQH8</accession>
<reference evidence="1" key="1">
    <citation type="submission" date="2018-02" db="EMBL/GenBank/DDBJ databases">
        <title>Rhizophora mucronata_Transcriptome.</title>
        <authorList>
            <person name="Meera S.P."/>
            <person name="Sreeshan A."/>
            <person name="Augustine A."/>
        </authorList>
    </citation>
    <scope>NUCLEOTIDE SEQUENCE</scope>
    <source>
        <tissue evidence="1">Leaf</tissue>
    </source>
</reference>
<name>A0A2P2QQH8_RHIMU</name>
<dbReference type="EMBL" id="GGEC01088724">
    <property type="protein sequence ID" value="MBX69208.1"/>
    <property type="molecule type" value="Transcribed_RNA"/>
</dbReference>
<sequence>MSSFEHRSCLTTAVAQTQQSFPWNPKCFWLWHHKKN</sequence>
<protein>
    <submittedName>
        <fullName evidence="1">Uncharacterized protein</fullName>
    </submittedName>
</protein>
<dbReference type="AlphaFoldDB" id="A0A2P2QQH8"/>
<organism evidence="1">
    <name type="scientific">Rhizophora mucronata</name>
    <name type="common">Asiatic mangrove</name>
    <dbReference type="NCBI Taxonomy" id="61149"/>
    <lineage>
        <taxon>Eukaryota</taxon>
        <taxon>Viridiplantae</taxon>
        <taxon>Streptophyta</taxon>
        <taxon>Embryophyta</taxon>
        <taxon>Tracheophyta</taxon>
        <taxon>Spermatophyta</taxon>
        <taxon>Magnoliopsida</taxon>
        <taxon>eudicotyledons</taxon>
        <taxon>Gunneridae</taxon>
        <taxon>Pentapetalae</taxon>
        <taxon>rosids</taxon>
        <taxon>fabids</taxon>
        <taxon>Malpighiales</taxon>
        <taxon>Rhizophoraceae</taxon>
        <taxon>Rhizophora</taxon>
    </lineage>
</organism>
<evidence type="ECO:0000313" key="1">
    <source>
        <dbReference type="EMBL" id="MBX69208.1"/>
    </source>
</evidence>